<gene>
    <name evidence="3" type="ORF">A6035_00420</name>
</gene>
<keyword evidence="4" id="KW-1185">Reference proteome</keyword>
<evidence type="ECO:0000256" key="1">
    <source>
        <dbReference type="SAM" id="MobiDB-lite"/>
    </source>
</evidence>
<dbReference type="Proteomes" id="UP000244928">
    <property type="component" value="Chromosome"/>
</dbReference>
<accession>A0A2S1R3Q7</accession>
<sequence length="136" mass="13340">MKKTIAVIGSAAALSFAGAGLASAQSAVPGLGAGENVETPAEVSAIAEQLCGTIDAYDFLGSAQGVAPGLSGEDCALNAQLAVDAAFSGDIQGAIDILQGIDAEVPDDDDADEDADVEDEVIDPDADPAIAPGPVE</sequence>
<evidence type="ECO:0008006" key="5">
    <source>
        <dbReference type="Google" id="ProtNLM"/>
    </source>
</evidence>
<dbReference type="RefSeq" id="WP_108846158.1">
    <property type="nucleotide sequence ID" value="NZ_CP015449.1"/>
</dbReference>
<evidence type="ECO:0000256" key="2">
    <source>
        <dbReference type="SAM" id="SignalP"/>
    </source>
</evidence>
<evidence type="ECO:0000313" key="3">
    <source>
        <dbReference type="EMBL" id="AWH90894.1"/>
    </source>
</evidence>
<dbReference type="KEGG" id="dlu:A6035_00420"/>
<keyword evidence="2" id="KW-0732">Signal</keyword>
<feature type="signal peptide" evidence="2">
    <location>
        <begin position="1"/>
        <end position="24"/>
    </location>
</feature>
<name>A0A2S1R3Q7_9ACTN</name>
<dbReference type="EMBL" id="CP015449">
    <property type="protein sequence ID" value="AWH90894.1"/>
    <property type="molecule type" value="Genomic_DNA"/>
</dbReference>
<dbReference type="OrthoDB" id="4775583at2"/>
<proteinExistence type="predicted"/>
<evidence type="ECO:0000313" key="4">
    <source>
        <dbReference type="Proteomes" id="UP000244928"/>
    </source>
</evidence>
<feature type="compositionally biased region" description="Low complexity" evidence="1">
    <location>
        <begin position="127"/>
        <end position="136"/>
    </location>
</feature>
<protein>
    <recommendedName>
        <fullName evidence="5">DUF732 domain-containing protein</fullName>
    </recommendedName>
</protein>
<feature type="region of interest" description="Disordered" evidence="1">
    <location>
        <begin position="100"/>
        <end position="136"/>
    </location>
</feature>
<reference evidence="3 4" key="1">
    <citation type="submission" date="2016-04" db="EMBL/GenBank/DDBJ databases">
        <title>Complete genome sequence of Dietzia lutea YIM 80766T, a strain isolated from desert soil in Egypt.</title>
        <authorList>
            <person name="Zhao J."/>
            <person name="Hu B."/>
            <person name="Geng S."/>
            <person name="Nie Y."/>
            <person name="Tang Y."/>
        </authorList>
    </citation>
    <scope>NUCLEOTIDE SEQUENCE [LARGE SCALE GENOMIC DNA]</scope>
    <source>
        <strain evidence="3 4">YIM 80766</strain>
    </source>
</reference>
<feature type="compositionally biased region" description="Acidic residues" evidence="1">
    <location>
        <begin position="104"/>
        <end position="126"/>
    </location>
</feature>
<organism evidence="3 4">
    <name type="scientific">Dietzia lutea</name>
    <dbReference type="NCBI Taxonomy" id="546160"/>
    <lineage>
        <taxon>Bacteria</taxon>
        <taxon>Bacillati</taxon>
        <taxon>Actinomycetota</taxon>
        <taxon>Actinomycetes</taxon>
        <taxon>Mycobacteriales</taxon>
        <taxon>Dietziaceae</taxon>
        <taxon>Dietzia</taxon>
    </lineage>
</organism>
<dbReference type="AlphaFoldDB" id="A0A2S1R3Q7"/>
<feature type="chain" id="PRO_5015564963" description="DUF732 domain-containing protein" evidence="2">
    <location>
        <begin position="25"/>
        <end position="136"/>
    </location>
</feature>